<dbReference type="AlphaFoldDB" id="A0A7S3D6K9"/>
<feature type="compositionally biased region" description="Basic residues" evidence="1">
    <location>
        <begin position="264"/>
        <end position="273"/>
    </location>
</feature>
<evidence type="ECO:0000256" key="1">
    <source>
        <dbReference type="SAM" id="MobiDB-lite"/>
    </source>
</evidence>
<feature type="compositionally biased region" description="Low complexity" evidence="1">
    <location>
        <begin position="249"/>
        <end position="261"/>
    </location>
</feature>
<gene>
    <name evidence="2" type="ORF">PBIL07802_LOCUS10287</name>
</gene>
<feature type="compositionally biased region" description="Basic and acidic residues" evidence="1">
    <location>
        <begin position="157"/>
        <end position="171"/>
    </location>
</feature>
<feature type="region of interest" description="Disordered" evidence="1">
    <location>
        <begin position="1"/>
        <end position="69"/>
    </location>
</feature>
<protein>
    <submittedName>
        <fullName evidence="2">Uncharacterized protein</fullName>
    </submittedName>
</protein>
<evidence type="ECO:0000313" key="2">
    <source>
        <dbReference type="EMBL" id="CAE0248091.1"/>
    </source>
</evidence>
<name>A0A7S3D6K9_9EUKA</name>
<feature type="compositionally biased region" description="Basic residues" evidence="1">
    <location>
        <begin position="44"/>
        <end position="57"/>
    </location>
</feature>
<proteinExistence type="predicted"/>
<feature type="region of interest" description="Disordered" evidence="1">
    <location>
        <begin position="157"/>
        <end position="286"/>
    </location>
</feature>
<organism evidence="2">
    <name type="scientific">Palpitomonas bilix</name>
    <dbReference type="NCBI Taxonomy" id="652834"/>
    <lineage>
        <taxon>Eukaryota</taxon>
        <taxon>Eukaryota incertae sedis</taxon>
    </lineage>
</organism>
<accession>A0A7S3D6K9</accession>
<sequence>MPAAHSFKSFRPSLDSSSVDVEGEKGENMVGVGQEVESLITPYKRPRPVSAVHHRRSTPASPRPSPPDELFDAAVAVKRRPTSSDLVEDLRLQNARLREDLRKEKTKRLRAEGVAIQAQMKMKKMQVEVEKEKLSPSELGMLQQSLDELSAAFEKITRRVEDLEGEPRDGEEPSEGSSSGGKKGSRKGRSRRRDEDADLYLTSSTKDDHRDLNGIPSSAWSEADVVARKGGRGSVEDAKLPPNYSLIQPTEPVVVTPPSTSKGPHSHHRRRHERAMMSPSTDAEVADARKRIEEIALAEGSAVRVE</sequence>
<dbReference type="EMBL" id="HBIB01015907">
    <property type="protein sequence ID" value="CAE0248091.1"/>
    <property type="molecule type" value="Transcribed_RNA"/>
</dbReference>
<reference evidence="2" key="1">
    <citation type="submission" date="2021-01" db="EMBL/GenBank/DDBJ databases">
        <authorList>
            <person name="Corre E."/>
            <person name="Pelletier E."/>
            <person name="Niang G."/>
            <person name="Scheremetjew M."/>
            <person name="Finn R."/>
            <person name="Kale V."/>
            <person name="Holt S."/>
            <person name="Cochrane G."/>
            <person name="Meng A."/>
            <person name="Brown T."/>
            <person name="Cohen L."/>
        </authorList>
    </citation>
    <scope>NUCLEOTIDE SEQUENCE</scope>
    <source>
        <strain evidence="2">NIES-2562</strain>
    </source>
</reference>